<sequence>LLKSDENEYSIKLSSEIIKITISSIFFGITASIKATTIYEIKIRRYTFVTSTFEETNGMKVNEIFITKYSDIAWYPYHKIVAGLVAQIGRLSHGDVIAREYGIPYITAVEYATNIFQTGEYVELDSYLPTITKIKQ</sequence>
<proteinExistence type="predicted"/>
<evidence type="ECO:0000313" key="2">
    <source>
        <dbReference type="WBParaSite" id="RSKR_0001135660.1"/>
    </source>
</evidence>
<accession>A0AC35UII0</accession>
<protein>
    <submittedName>
        <fullName evidence="2">PEP-utilizers domain-containing protein</fullName>
    </submittedName>
</protein>
<dbReference type="WBParaSite" id="RSKR_0001135660.1">
    <property type="protein sequence ID" value="RSKR_0001135660.1"/>
    <property type="gene ID" value="RSKR_0001135660"/>
</dbReference>
<dbReference type="Proteomes" id="UP000095286">
    <property type="component" value="Unplaced"/>
</dbReference>
<name>A0AC35UII0_9BILA</name>
<evidence type="ECO:0000313" key="1">
    <source>
        <dbReference type="Proteomes" id="UP000095286"/>
    </source>
</evidence>
<reference evidence="2" key="1">
    <citation type="submission" date="2016-11" db="UniProtKB">
        <authorList>
            <consortium name="WormBaseParasite"/>
        </authorList>
    </citation>
    <scope>IDENTIFICATION</scope>
    <source>
        <strain evidence="2">KR3021</strain>
    </source>
</reference>
<organism evidence="1 2">
    <name type="scientific">Rhabditophanes sp. KR3021</name>
    <dbReference type="NCBI Taxonomy" id="114890"/>
    <lineage>
        <taxon>Eukaryota</taxon>
        <taxon>Metazoa</taxon>
        <taxon>Ecdysozoa</taxon>
        <taxon>Nematoda</taxon>
        <taxon>Chromadorea</taxon>
        <taxon>Rhabditida</taxon>
        <taxon>Tylenchina</taxon>
        <taxon>Panagrolaimomorpha</taxon>
        <taxon>Strongyloidoidea</taxon>
        <taxon>Alloionematidae</taxon>
        <taxon>Rhabditophanes</taxon>
    </lineage>
</organism>